<evidence type="ECO:0000259" key="3">
    <source>
        <dbReference type="Pfam" id="PF01510"/>
    </source>
</evidence>
<organism evidence="4 5">
    <name type="scientific">Planococcus faecalis</name>
    <dbReference type="NCBI Taxonomy" id="1598147"/>
    <lineage>
        <taxon>Bacteria</taxon>
        <taxon>Bacillati</taxon>
        <taxon>Bacillota</taxon>
        <taxon>Bacilli</taxon>
        <taxon>Bacillales</taxon>
        <taxon>Caryophanaceae</taxon>
        <taxon>Planococcus</taxon>
    </lineage>
</organism>
<dbReference type="RefSeq" id="WP_078080525.1">
    <property type="nucleotide sequence ID" value="NZ_CP019401.1"/>
</dbReference>
<dbReference type="Pfam" id="PF01510">
    <property type="entry name" value="Amidase_2"/>
    <property type="match status" value="1"/>
</dbReference>
<dbReference type="Pfam" id="PF01471">
    <property type="entry name" value="PG_binding_1"/>
    <property type="match status" value="1"/>
</dbReference>
<dbReference type="InterPro" id="IPR036365">
    <property type="entry name" value="PGBD-like_sf"/>
</dbReference>
<evidence type="ECO:0000313" key="5">
    <source>
        <dbReference type="Proteomes" id="UP000189661"/>
    </source>
</evidence>
<dbReference type="InterPro" id="IPR002502">
    <property type="entry name" value="Amidase_domain"/>
</dbReference>
<dbReference type="InterPro" id="IPR036505">
    <property type="entry name" value="Amidase/PGRP_sf"/>
</dbReference>
<dbReference type="Gene3D" id="1.10.101.10">
    <property type="entry name" value="PGBD-like superfamily/PGBD"/>
    <property type="match status" value="1"/>
</dbReference>
<protein>
    <recommendedName>
        <fullName evidence="6">Autolysin</fullName>
    </recommendedName>
</protein>
<feature type="region of interest" description="Disordered" evidence="1">
    <location>
        <begin position="1"/>
        <end position="20"/>
    </location>
</feature>
<gene>
    <name evidence="4" type="ORF">AJGP001_10680</name>
</gene>
<proteinExistence type="predicted"/>
<feature type="domain" description="Peptidoglycan binding-like" evidence="2">
    <location>
        <begin position="172"/>
        <end position="221"/>
    </location>
</feature>
<accession>A0ABN4XIZ7</accession>
<dbReference type="Gene3D" id="3.40.80.10">
    <property type="entry name" value="Peptidoglycan recognition protein-like"/>
    <property type="match status" value="1"/>
</dbReference>
<name>A0ABN4XIZ7_9BACL</name>
<evidence type="ECO:0000256" key="1">
    <source>
        <dbReference type="SAM" id="MobiDB-lite"/>
    </source>
</evidence>
<reference evidence="4 5" key="1">
    <citation type="submission" date="2017-01" db="EMBL/GenBank/DDBJ databases">
        <title>Planococcus faecalis genome complete sequence.</title>
        <authorList>
            <person name="Lee P.C."/>
        </authorList>
    </citation>
    <scope>NUCLEOTIDE SEQUENCE [LARGE SCALE GENOMIC DNA]</scope>
    <source>
        <strain evidence="4 5">AJ003</strain>
    </source>
</reference>
<sequence length="313" mass="34367">MTKIHDIRSQTKRSNGTRSESAIRNIARHHSATTAGDFFAFWKTWNGVKGWGTGGYHEIILRDGSVQLCYDPIEITNGVANHNTNIYHICVVGNGSFTPAQEKAWDERCRIALKRFGLPVSAVKGHNEFSGTSTACPGINMNTVRKALSQGQPVQVSSKVENRDYFLNGDTDPRIKNIQADLVKAGYKLVVDGIFGDGTEEVVEAFQRANNLDPDGVWGKASQATLNAILDKQNKKPPATVATPKPEEAEELELTKRQREEIAATFQKARERDVFSSAAHEKAILDGSMTQSELLYLNNLIAGAALIGGERIK</sequence>
<dbReference type="InterPro" id="IPR036366">
    <property type="entry name" value="PGBDSf"/>
</dbReference>
<evidence type="ECO:0000313" key="4">
    <source>
        <dbReference type="EMBL" id="AQU79698.1"/>
    </source>
</evidence>
<dbReference type="Proteomes" id="UP000189661">
    <property type="component" value="Chromosome"/>
</dbReference>
<dbReference type="SUPFAM" id="SSF47090">
    <property type="entry name" value="PGBD-like"/>
    <property type="match status" value="1"/>
</dbReference>
<evidence type="ECO:0008006" key="6">
    <source>
        <dbReference type="Google" id="ProtNLM"/>
    </source>
</evidence>
<keyword evidence="5" id="KW-1185">Reference proteome</keyword>
<dbReference type="EMBL" id="CP019401">
    <property type="protein sequence ID" value="AQU79698.1"/>
    <property type="molecule type" value="Genomic_DNA"/>
</dbReference>
<feature type="domain" description="N-acetylmuramoyl-L-alanine amidase" evidence="3">
    <location>
        <begin position="22"/>
        <end position="138"/>
    </location>
</feature>
<evidence type="ECO:0000259" key="2">
    <source>
        <dbReference type="Pfam" id="PF01471"/>
    </source>
</evidence>
<dbReference type="InterPro" id="IPR002477">
    <property type="entry name" value="Peptidoglycan-bd-like"/>
</dbReference>
<dbReference type="SUPFAM" id="SSF55846">
    <property type="entry name" value="N-acetylmuramoyl-L-alanine amidase-like"/>
    <property type="match status" value="1"/>
</dbReference>
<dbReference type="CDD" id="cd06583">
    <property type="entry name" value="PGRP"/>
    <property type="match status" value="1"/>
</dbReference>